<proteinExistence type="predicted"/>
<dbReference type="Proteomes" id="UP001060336">
    <property type="component" value="Chromosome"/>
</dbReference>
<organism evidence="5 6">
    <name type="scientific">Nisaea acidiphila</name>
    <dbReference type="NCBI Taxonomy" id="1862145"/>
    <lineage>
        <taxon>Bacteria</taxon>
        <taxon>Pseudomonadati</taxon>
        <taxon>Pseudomonadota</taxon>
        <taxon>Alphaproteobacteria</taxon>
        <taxon>Rhodospirillales</taxon>
        <taxon>Thalassobaculaceae</taxon>
        <taxon>Nisaea</taxon>
    </lineage>
</organism>
<dbReference type="KEGG" id="naci:NUH88_13695"/>
<evidence type="ECO:0000256" key="2">
    <source>
        <dbReference type="ARBA" id="ARBA00022692"/>
    </source>
</evidence>
<dbReference type="RefSeq" id="WP_257766967.1">
    <property type="nucleotide sequence ID" value="NZ_CP102480.1"/>
</dbReference>
<accession>A0A9J7AQ23</accession>
<evidence type="ECO:0000313" key="6">
    <source>
        <dbReference type="Proteomes" id="UP001060336"/>
    </source>
</evidence>
<protein>
    <submittedName>
        <fullName evidence="5">YcjF family protein</fullName>
    </submittedName>
</protein>
<dbReference type="AlphaFoldDB" id="A0A9J7AQ23"/>
<evidence type="ECO:0000256" key="1">
    <source>
        <dbReference type="ARBA" id="ARBA00004141"/>
    </source>
</evidence>
<evidence type="ECO:0000313" key="5">
    <source>
        <dbReference type="EMBL" id="UUX48460.1"/>
    </source>
</evidence>
<name>A0A9J7AQ23_9PROT</name>
<keyword evidence="4" id="KW-0472">Membrane</keyword>
<dbReference type="Pfam" id="PF05128">
    <property type="entry name" value="DUF697"/>
    <property type="match status" value="1"/>
</dbReference>
<keyword evidence="3" id="KW-1133">Transmembrane helix</keyword>
<sequence length="161" mass="16816">MTEDVLAARRAEASSIVSTYMGWTAGASFIPVPWVDLAAVTVIQIKMVGDLASLYQVPFSRNVVKTIIAGLLGSLVPAGLARGASSLLKAVPGIGTWLGVLTAPVFTSASTYAIGKVFVQHFEAGGTVLDFDPDAMRDHFKAEFEEGVKKSTGKSNAKAAA</sequence>
<reference evidence="5" key="1">
    <citation type="submission" date="2022-08" db="EMBL/GenBank/DDBJ databases">
        <title>Nisaea acidiphila sp. nov., isolated from a marine algal debris and emended description of the genus Nisaea Urios et al. 2008.</title>
        <authorList>
            <person name="Kwon K."/>
        </authorList>
    </citation>
    <scope>NUCLEOTIDE SEQUENCE</scope>
    <source>
        <strain evidence="5">MEBiC11861</strain>
    </source>
</reference>
<evidence type="ECO:0000256" key="3">
    <source>
        <dbReference type="ARBA" id="ARBA00022989"/>
    </source>
</evidence>
<gene>
    <name evidence="5" type="ORF">NUH88_13695</name>
</gene>
<evidence type="ECO:0000256" key="4">
    <source>
        <dbReference type="ARBA" id="ARBA00023136"/>
    </source>
</evidence>
<comment type="subcellular location">
    <subcellularLocation>
        <location evidence="1">Membrane</location>
        <topology evidence="1">Multi-pass membrane protein</topology>
    </subcellularLocation>
</comment>
<keyword evidence="2" id="KW-0812">Transmembrane</keyword>
<keyword evidence="6" id="KW-1185">Reference proteome</keyword>
<dbReference type="InterPro" id="IPR021147">
    <property type="entry name" value="DUF697"/>
</dbReference>
<dbReference type="GO" id="GO:0016020">
    <property type="term" value="C:membrane"/>
    <property type="evidence" value="ECO:0007669"/>
    <property type="project" value="UniProtKB-SubCell"/>
</dbReference>
<dbReference type="EMBL" id="CP102480">
    <property type="protein sequence ID" value="UUX48460.1"/>
    <property type="molecule type" value="Genomic_DNA"/>
</dbReference>